<dbReference type="Pfam" id="PF00884">
    <property type="entry name" value="Sulfatase"/>
    <property type="match status" value="1"/>
</dbReference>
<evidence type="ECO:0000313" key="8">
    <source>
        <dbReference type="Proteomes" id="UP000319004"/>
    </source>
</evidence>
<dbReference type="InterPro" id="IPR024607">
    <property type="entry name" value="Sulfatase_CS"/>
</dbReference>
<dbReference type="KEGG" id="snep:Enr13x_76440"/>
<keyword evidence="2" id="KW-0479">Metal-binding</keyword>
<sequence>MNRNSTHECRSFLKMAIEKMYPMKRYPALVLATTWIVLAGMAMAPSRSMAQSAEPERPNIIYIMLDEWGYFESGHMGNSDLLTPNIDRFAREGMRLTNAYAGAPVCGPTRCSLLTGLHAGHMSMRKNDGFSPIRAEEPTLGSMLKQQGYATGGFGKWGIGGRGTSGIPEKHGFDLFFGYYDQVHAHTFYPRYLIRNSVEVPLPGNPGLSFYEGETHAQLAIFQESLKFIRKNQDQHFFCYLPWTPPHGLWGIDEDDPSWQLFKDKPWTAGQQTENDAKVYAAFMHLIDRQLGQIISLLKELAIDDNTVIFLCGDNGGQDYFATPERPHGFFGPNLNPETGERFRAGKGSLYEGGLKVPYLVRWPGRIKGASVSDHLLYYPDIMPTLAEIAGAACPTTDGLSFAPSLLGQGDQPTHPYLYWEYQGQTAVRMNQWKAYRGRSGTWELYDLSQDIEEKQNVADDHPDVLKQLVATADEAHHPVQPGEIYDRQLTNKDHRQAPHKGNLNFLKNSGGEARD</sequence>
<keyword evidence="3 7" id="KW-0378">Hydrolase</keyword>
<dbReference type="InterPro" id="IPR050738">
    <property type="entry name" value="Sulfatase"/>
</dbReference>
<dbReference type="Gene3D" id="3.30.1120.10">
    <property type="match status" value="1"/>
</dbReference>
<feature type="domain" description="Sulfatase N-terminal" evidence="6">
    <location>
        <begin position="58"/>
        <end position="391"/>
    </location>
</feature>
<dbReference type="CDD" id="cd16145">
    <property type="entry name" value="ARS_like"/>
    <property type="match status" value="1"/>
</dbReference>
<dbReference type="EC" id="3.1.6.1" evidence="7"/>
<comment type="similarity">
    <text evidence="1">Belongs to the sulfatase family.</text>
</comment>
<organism evidence="7 8">
    <name type="scientific">Stieleria neptunia</name>
    <dbReference type="NCBI Taxonomy" id="2527979"/>
    <lineage>
        <taxon>Bacteria</taxon>
        <taxon>Pseudomonadati</taxon>
        <taxon>Planctomycetota</taxon>
        <taxon>Planctomycetia</taxon>
        <taxon>Pirellulales</taxon>
        <taxon>Pirellulaceae</taxon>
        <taxon>Stieleria</taxon>
    </lineage>
</organism>
<dbReference type="PANTHER" id="PTHR42693:SF53">
    <property type="entry name" value="ENDO-4-O-SULFATASE"/>
    <property type="match status" value="1"/>
</dbReference>
<feature type="region of interest" description="Disordered" evidence="5">
    <location>
        <begin position="493"/>
        <end position="516"/>
    </location>
</feature>
<accession>A0A518I3P7</accession>
<keyword evidence="8" id="KW-1185">Reference proteome</keyword>
<evidence type="ECO:0000256" key="5">
    <source>
        <dbReference type="SAM" id="MobiDB-lite"/>
    </source>
</evidence>
<protein>
    <submittedName>
        <fullName evidence="7">Arylsulfatase</fullName>
        <ecNumber evidence="7">3.1.6.1</ecNumber>
    </submittedName>
</protein>
<dbReference type="PANTHER" id="PTHR42693">
    <property type="entry name" value="ARYLSULFATASE FAMILY MEMBER"/>
    <property type="match status" value="1"/>
</dbReference>
<evidence type="ECO:0000313" key="7">
    <source>
        <dbReference type="EMBL" id="QDV47733.1"/>
    </source>
</evidence>
<dbReference type="SUPFAM" id="SSF53649">
    <property type="entry name" value="Alkaline phosphatase-like"/>
    <property type="match status" value="1"/>
</dbReference>
<dbReference type="Gene3D" id="3.40.720.10">
    <property type="entry name" value="Alkaline Phosphatase, subunit A"/>
    <property type="match status" value="1"/>
</dbReference>
<dbReference type="GO" id="GO:0004065">
    <property type="term" value="F:arylsulfatase activity"/>
    <property type="evidence" value="ECO:0007669"/>
    <property type="project" value="UniProtKB-EC"/>
</dbReference>
<proteinExistence type="inferred from homology"/>
<dbReference type="AlphaFoldDB" id="A0A518I3P7"/>
<name>A0A518I3P7_9BACT</name>
<dbReference type="EMBL" id="CP037423">
    <property type="protein sequence ID" value="QDV47733.1"/>
    <property type="molecule type" value="Genomic_DNA"/>
</dbReference>
<gene>
    <name evidence="7" type="primary">atsA_93</name>
    <name evidence="7" type="ORF">Enr13x_76440</name>
</gene>
<evidence type="ECO:0000259" key="6">
    <source>
        <dbReference type="Pfam" id="PF00884"/>
    </source>
</evidence>
<evidence type="ECO:0000256" key="1">
    <source>
        <dbReference type="ARBA" id="ARBA00008779"/>
    </source>
</evidence>
<evidence type="ECO:0000256" key="4">
    <source>
        <dbReference type="ARBA" id="ARBA00022837"/>
    </source>
</evidence>
<evidence type="ECO:0000256" key="2">
    <source>
        <dbReference type="ARBA" id="ARBA00022723"/>
    </source>
</evidence>
<dbReference type="GO" id="GO:0046872">
    <property type="term" value="F:metal ion binding"/>
    <property type="evidence" value="ECO:0007669"/>
    <property type="project" value="UniProtKB-KW"/>
</dbReference>
<reference evidence="7 8" key="1">
    <citation type="submission" date="2019-03" db="EMBL/GenBank/DDBJ databases">
        <title>Deep-cultivation of Planctomycetes and their phenomic and genomic characterization uncovers novel biology.</title>
        <authorList>
            <person name="Wiegand S."/>
            <person name="Jogler M."/>
            <person name="Boedeker C."/>
            <person name="Pinto D."/>
            <person name="Vollmers J."/>
            <person name="Rivas-Marin E."/>
            <person name="Kohn T."/>
            <person name="Peeters S.H."/>
            <person name="Heuer A."/>
            <person name="Rast P."/>
            <person name="Oberbeckmann S."/>
            <person name="Bunk B."/>
            <person name="Jeske O."/>
            <person name="Meyerdierks A."/>
            <person name="Storesund J.E."/>
            <person name="Kallscheuer N."/>
            <person name="Luecker S."/>
            <person name="Lage O.M."/>
            <person name="Pohl T."/>
            <person name="Merkel B.J."/>
            <person name="Hornburger P."/>
            <person name="Mueller R.-W."/>
            <person name="Bruemmer F."/>
            <person name="Labrenz M."/>
            <person name="Spormann A.M."/>
            <person name="Op den Camp H."/>
            <person name="Overmann J."/>
            <person name="Amann R."/>
            <person name="Jetten M.S.M."/>
            <person name="Mascher T."/>
            <person name="Medema M.H."/>
            <person name="Devos D.P."/>
            <person name="Kaster A.-K."/>
            <person name="Ovreas L."/>
            <person name="Rohde M."/>
            <person name="Galperin M.Y."/>
            <person name="Jogler C."/>
        </authorList>
    </citation>
    <scope>NUCLEOTIDE SEQUENCE [LARGE SCALE GENOMIC DNA]</scope>
    <source>
        <strain evidence="7 8">Enr13</strain>
    </source>
</reference>
<dbReference type="Proteomes" id="UP000319004">
    <property type="component" value="Chromosome"/>
</dbReference>
<dbReference type="InterPro" id="IPR000917">
    <property type="entry name" value="Sulfatase_N"/>
</dbReference>
<dbReference type="PROSITE" id="PS00523">
    <property type="entry name" value="SULFATASE_1"/>
    <property type="match status" value="1"/>
</dbReference>
<keyword evidence="4" id="KW-0106">Calcium</keyword>
<dbReference type="InterPro" id="IPR017850">
    <property type="entry name" value="Alkaline_phosphatase_core_sf"/>
</dbReference>
<evidence type="ECO:0000256" key="3">
    <source>
        <dbReference type="ARBA" id="ARBA00022801"/>
    </source>
</evidence>